<dbReference type="GO" id="GO:0003700">
    <property type="term" value="F:DNA-binding transcription factor activity"/>
    <property type="evidence" value="ECO:0007669"/>
    <property type="project" value="InterPro"/>
</dbReference>
<dbReference type="SUPFAM" id="SSF46785">
    <property type="entry name" value="Winged helix' DNA-binding domain"/>
    <property type="match status" value="1"/>
</dbReference>
<dbReference type="Gene3D" id="1.10.10.10">
    <property type="entry name" value="Winged helix-like DNA-binding domain superfamily/Winged helix DNA-binding domain"/>
    <property type="match status" value="1"/>
</dbReference>
<accession>A0A1G6A307</accession>
<dbReference type="InterPro" id="IPR036388">
    <property type="entry name" value="WH-like_DNA-bd_sf"/>
</dbReference>
<dbReference type="OrthoDB" id="2032200at2"/>
<protein>
    <submittedName>
        <fullName evidence="1">Uncharacterized protein</fullName>
    </submittedName>
</protein>
<reference evidence="1 2" key="1">
    <citation type="submission" date="2016-10" db="EMBL/GenBank/DDBJ databases">
        <authorList>
            <person name="de Groot N.N."/>
        </authorList>
    </citation>
    <scope>NUCLEOTIDE SEQUENCE [LARGE SCALE GENOMIC DNA]</scope>
    <source>
        <strain evidence="1 2">DSM 3217</strain>
    </source>
</reference>
<dbReference type="SMART" id="SM00529">
    <property type="entry name" value="HTH_DTXR"/>
    <property type="match status" value="1"/>
</dbReference>
<dbReference type="InterPro" id="IPR022689">
    <property type="entry name" value="Iron_dep_repressor"/>
</dbReference>
<sequence length="277" mass="31628">MSAEYDVLQLRILLWFLNSPPEECNVTALSKGLNREKYQISRMMQQLEKEGLVNREDPRHPYLTPEGKAKGEYYKERMDLTVSHLVYEGVDLEHARTDAYYWALYNSDETMQVIRAMDEKCRVKTYFRDREKFSGAELAKEIQSGIWQLQFIINREYGKAGRTVSMSNKAFEHPCVMAVVDGVGTVQLHSVPIRAFSPLSNSLLEGKAKNVKYFQDGMFHQAEFGSDVVVIPLEAFSFYSNGKGNNQVIYGSLMLKFQASVGKVHMPESKAILTLVL</sequence>
<dbReference type="RefSeq" id="WP_090171159.1">
    <property type="nucleotide sequence ID" value="NZ_FMXR01000004.1"/>
</dbReference>
<gene>
    <name evidence="1" type="ORF">SAMN02910417_00203</name>
</gene>
<evidence type="ECO:0000313" key="2">
    <source>
        <dbReference type="Proteomes" id="UP000199228"/>
    </source>
</evidence>
<dbReference type="EMBL" id="FMXR01000004">
    <property type="protein sequence ID" value="SDB02809.1"/>
    <property type="molecule type" value="Genomic_DNA"/>
</dbReference>
<evidence type="ECO:0000313" key="1">
    <source>
        <dbReference type="EMBL" id="SDB02809.1"/>
    </source>
</evidence>
<dbReference type="STRING" id="1732.SAMN02910417_00203"/>
<keyword evidence="2" id="KW-1185">Reference proteome</keyword>
<dbReference type="GO" id="GO:0046914">
    <property type="term" value="F:transition metal ion binding"/>
    <property type="evidence" value="ECO:0007669"/>
    <property type="project" value="InterPro"/>
</dbReference>
<proteinExistence type="predicted"/>
<dbReference type="InterPro" id="IPR036390">
    <property type="entry name" value="WH_DNA-bd_sf"/>
</dbReference>
<dbReference type="AlphaFoldDB" id="A0A1G6A307"/>
<dbReference type="Proteomes" id="UP000199228">
    <property type="component" value="Unassembled WGS sequence"/>
</dbReference>
<name>A0A1G6A307_EUBOX</name>
<organism evidence="1 2">
    <name type="scientific">Eubacterium oxidoreducens</name>
    <dbReference type="NCBI Taxonomy" id="1732"/>
    <lineage>
        <taxon>Bacteria</taxon>
        <taxon>Bacillati</taxon>
        <taxon>Bacillota</taxon>
        <taxon>Clostridia</taxon>
        <taxon>Eubacteriales</taxon>
        <taxon>Eubacteriaceae</taxon>
        <taxon>Eubacterium</taxon>
    </lineage>
</organism>